<evidence type="ECO:0000313" key="3">
    <source>
        <dbReference type="Proteomes" id="UP000249619"/>
    </source>
</evidence>
<evidence type="ECO:0000256" key="1">
    <source>
        <dbReference type="SAM" id="SignalP"/>
    </source>
</evidence>
<dbReference type="Proteomes" id="UP000249619">
    <property type="component" value="Unassembled WGS sequence"/>
</dbReference>
<reference evidence="3" key="1">
    <citation type="submission" date="2018-05" db="EMBL/GenBank/DDBJ databases">
        <title>Draft genome sequence of Stemphylium lycopersici strain CIDEFI 213.</title>
        <authorList>
            <person name="Medina R."/>
            <person name="Franco M.E.E."/>
            <person name="Lucentini C.G."/>
            <person name="Saparrat M.C.N."/>
            <person name="Balatti P.A."/>
        </authorList>
    </citation>
    <scope>NUCLEOTIDE SEQUENCE [LARGE SCALE GENOMIC DNA]</scope>
    <source>
        <strain evidence="3">CIDEFI 213</strain>
    </source>
</reference>
<evidence type="ECO:0008006" key="4">
    <source>
        <dbReference type="Google" id="ProtNLM"/>
    </source>
</evidence>
<dbReference type="AlphaFoldDB" id="A0A364N262"/>
<dbReference type="STRING" id="183478.A0A364N262"/>
<name>A0A364N262_STELY</name>
<sequence>MTSFFRIAVVSAAALDAAFAQLTERQACEPLPPGSGRVPFPDTAEAFHSFAPFSDAAIAAPTPAGYIKAYSNLHTTYDEPSQFVYYKNMDSYDVAECAAACNHEAKCNAFTIFFERAPTVEPGVGCANPNSTTLIKCDLWAGTILPSIPLNKGQMRHQFHSVMAGFNAYVKDINIGGGKGKGKGLPSVPADWIVQKYPHGAAIEAPRDCHGVDTYMGMRSWLDGHFDAERCIEACNAAGDHDVQGRKCHFVNTYMERMNNVPIKQHCAMFSEVWPSQFATNIGQKQGPDEIDISDTNSYGIYHAHVKHAACFNATDAPPNYPSASTQSAIIASETFTDWEPVSETTTYSTPAYTPTPSTLTTMVSSKTLRLSLEDILDSISDITSYLDIDIDKTINWSNVLEQTTLISDEVLDQTTMIPDLLDETTMMPEKVLDQATWIPKEILDQMTWLSDLVDAKTATAARKLTKHVDALATVSTPSVPVWTEFA</sequence>
<organism evidence="2 3">
    <name type="scientific">Stemphylium lycopersici</name>
    <name type="common">Tomato gray leaf spot disease fungus</name>
    <name type="synonym">Thyrospora lycopersici</name>
    <dbReference type="NCBI Taxonomy" id="183478"/>
    <lineage>
        <taxon>Eukaryota</taxon>
        <taxon>Fungi</taxon>
        <taxon>Dikarya</taxon>
        <taxon>Ascomycota</taxon>
        <taxon>Pezizomycotina</taxon>
        <taxon>Dothideomycetes</taxon>
        <taxon>Pleosporomycetidae</taxon>
        <taxon>Pleosporales</taxon>
        <taxon>Pleosporineae</taxon>
        <taxon>Pleosporaceae</taxon>
        <taxon>Stemphylium</taxon>
    </lineage>
</organism>
<dbReference type="PANTHER" id="PTHR36578">
    <property type="entry name" value="CHROMOSOME 15, WHOLE GENOME SHOTGUN SEQUENCE"/>
    <property type="match status" value="1"/>
</dbReference>
<accession>A0A364N262</accession>
<proteinExistence type="predicted"/>
<evidence type="ECO:0000313" key="2">
    <source>
        <dbReference type="EMBL" id="RAR09976.1"/>
    </source>
</evidence>
<gene>
    <name evidence="2" type="ORF">DDE83_005285</name>
</gene>
<protein>
    <recommendedName>
        <fullName evidence="4">Apple domain-containing protein</fullName>
    </recommendedName>
</protein>
<feature type="chain" id="PRO_5016899519" description="Apple domain-containing protein" evidence="1">
    <location>
        <begin position="21"/>
        <end position="487"/>
    </location>
</feature>
<dbReference type="EMBL" id="QGDH01000070">
    <property type="protein sequence ID" value="RAR09976.1"/>
    <property type="molecule type" value="Genomic_DNA"/>
</dbReference>
<keyword evidence="1" id="KW-0732">Signal</keyword>
<comment type="caution">
    <text evidence="2">The sequence shown here is derived from an EMBL/GenBank/DDBJ whole genome shotgun (WGS) entry which is preliminary data.</text>
</comment>
<feature type="signal peptide" evidence="1">
    <location>
        <begin position="1"/>
        <end position="20"/>
    </location>
</feature>
<dbReference type="PANTHER" id="PTHR36578:SF2">
    <property type="entry name" value="PA14 DOMAIN-CONTAINING PROTEIN"/>
    <property type="match status" value="1"/>
</dbReference>
<keyword evidence="3" id="KW-1185">Reference proteome</keyword>